<protein>
    <submittedName>
        <fullName evidence="1">Aldose 1-epimerase</fullName>
    </submittedName>
</protein>
<dbReference type="Pfam" id="PF01263">
    <property type="entry name" value="Aldose_epim"/>
    <property type="match status" value="1"/>
</dbReference>
<reference evidence="1" key="1">
    <citation type="journal article" date="2014" name="Int. J. Syst. Evol. Microbiol.">
        <title>Complete genome of a new Firmicutes species belonging to the dominant human colonic microbiota ('Ruminococcus bicirculans') reveals two chromosomes and a selective capacity to utilize plant glucans.</title>
        <authorList>
            <consortium name="NISC Comparative Sequencing Program"/>
            <person name="Wegmann U."/>
            <person name="Louis P."/>
            <person name="Goesmann A."/>
            <person name="Henrissat B."/>
            <person name="Duncan S.H."/>
            <person name="Flint H.J."/>
        </authorList>
    </citation>
    <scope>NUCLEOTIDE SEQUENCE</scope>
    <source>
        <strain evidence="1">NBRC 103855</strain>
    </source>
</reference>
<accession>A0ABQ5UMM6</accession>
<dbReference type="SUPFAM" id="SSF74650">
    <property type="entry name" value="Galactose mutarotase-like"/>
    <property type="match status" value="1"/>
</dbReference>
<dbReference type="Gene3D" id="2.70.98.10">
    <property type="match status" value="1"/>
</dbReference>
<dbReference type="Proteomes" id="UP001161406">
    <property type="component" value="Unassembled WGS sequence"/>
</dbReference>
<name>A0ABQ5UMM6_9HYPH</name>
<keyword evidence="2" id="KW-1185">Reference proteome</keyword>
<sequence>MSNIRIGNEHLSVEVSALGAEMQSLTTRDGRDWLWNGDAAFWTGRSPILFPIVGKAPEDHVSIEGVRYPMAQHGFARRSEFALVESGDDFCRFELAAGQATRSIYPFDFLLSVEHRVVGAAVAVTAEVTNRDHRPMPFGIGFHPAFLWPLPGCEGQEHTIRLDSGGAPALARLEGGLVDPEPLPSPFVHGVLALDRGRFTGDTMIFLDGAGAGLRYGAEGAEVHLTWENLPNLAFWTKQAEAPFICLEPWHGTAAAVGRGDGIEERPSTVLLGPGATGRYGFGAEVG</sequence>
<evidence type="ECO:0000313" key="1">
    <source>
        <dbReference type="EMBL" id="GLQ11981.1"/>
    </source>
</evidence>
<dbReference type="InterPro" id="IPR008183">
    <property type="entry name" value="Aldose_1/G6P_1-epimerase"/>
</dbReference>
<dbReference type="EMBL" id="BSNG01000003">
    <property type="protein sequence ID" value="GLQ11981.1"/>
    <property type="molecule type" value="Genomic_DNA"/>
</dbReference>
<dbReference type="InterPro" id="IPR014718">
    <property type="entry name" value="GH-type_carb-bd"/>
</dbReference>
<organism evidence="1 2">
    <name type="scientific">Devosia yakushimensis</name>
    <dbReference type="NCBI Taxonomy" id="470028"/>
    <lineage>
        <taxon>Bacteria</taxon>
        <taxon>Pseudomonadati</taxon>
        <taxon>Pseudomonadota</taxon>
        <taxon>Alphaproteobacteria</taxon>
        <taxon>Hyphomicrobiales</taxon>
        <taxon>Devosiaceae</taxon>
        <taxon>Devosia</taxon>
    </lineage>
</organism>
<evidence type="ECO:0000313" key="2">
    <source>
        <dbReference type="Proteomes" id="UP001161406"/>
    </source>
</evidence>
<gene>
    <name evidence="1" type="ORF">GCM10007913_39130</name>
</gene>
<dbReference type="InterPro" id="IPR011013">
    <property type="entry name" value="Gal_mutarotase_sf_dom"/>
</dbReference>
<proteinExistence type="predicted"/>
<reference evidence="1" key="2">
    <citation type="submission" date="2023-01" db="EMBL/GenBank/DDBJ databases">
        <title>Draft genome sequence of Devosia yakushimensis strain NBRC 103855.</title>
        <authorList>
            <person name="Sun Q."/>
            <person name="Mori K."/>
        </authorList>
    </citation>
    <scope>NUCLEOTIDE SEQUENCE</scope>
    <source>
        <strain evidence="1">NBRC 103855</strain>
    </source>
</reference>
<comment type="caution">
    <text evidence="1">The sequence shown here is derived from an EMBL/GenBank/DDBJ whole genome shotgun (WGS) entry which is preliminary data.</text>
</comment>
<dbReference type="RefSeq" id="WP_284393739.1">
    <property type="nucleotide sequence ID" value="NZ_BSNG01000003.1"/>
</dbReference>